<dbReference type="Pfam" id="PF20431">
    <property type="entry name" value="E_motif"/>
    <property type="match status" value="1"/>
</dbReference>
<name>A0AAD3XMF6_NEPGR</name>
<reference evidence="3" key="1">
    <citation type="submission" date="2023-05" db="EMBL/GenBank/DDBJ databases">
        <title>Nepenthes gracilis genome sequencing.</title>
        <authorList>
            <person name="Fukushima K."/>
        </authorList>
    </citation>
    <scope>NUCLEOTIDE SEQUENCE</scope>
    <source>
        <strain evidence="3">SING2019-196</strain>
    </source>
</reference>
<evidence type="ECO:0008006" key="5">
    <source>
        <dbReference type="Google" id="ProtNLM"/>
    </source>
</evidence>
<dbReference type="FunFam" id="1.25.40.10:FF:000090">
    <property type="entry name" value="Pentatricopeptide repeat-containing protein, chloroplastic"/>
    <property type="match status" value="1"/>
</dbReference>
<comment type="caution">
    <text evidence="3">The sequence shown here is derived from an EMBL/GenBank/DDBJ whole genome shotgun (WGS) entry which is preliminary data.</text>
</comment>
<gene>
    <name evidence="3" type="ORF">Nepgr_011487</name>
</gene>
<keyword evidence="4" id="KW-1185">Reference proteome</keyword>
<feature type="repeat" description="PPR" evidence="2">
    <location>
        <begin position="212"/>
        <end position="246"/>
    </location>
</feature>
<organism evidence="3 4">
    <name type="scientific">Nepenthes gracilis</name>
    <name type="common">Slender pitcher plant</name>
    <dbReference type="NCBI Taxonomy" id="150966"/>
    <lineage>
        <taxon>Eukaryota</taxon>
        <taxon>Viridiplantae</taxon>
        <taxon>Streptophyta</taxon>
        <taxon>Embryophyta</taxon>
        <taxon>Tracheophyta</taxon>
        <taxon>Spermatophyta</taxon>
        <taxon>Magnoliopsida</taxon>
        <taxon>eudicotyledons</taxon>
        <taxon>Gunneridae</taxon>
        <taxon>Pentapetalae</taxon>
        <taxon>Caryophyllales</taxon>
        <taxon>Nepenthaceae</taxon>
        <taxon>Nepenthes</taxon>
    </lineage>
</organism>
<evidence type="ECO:0000313" key="3">
    <source>
        <dbReference type="EMBL" id="GMH09646.1"/>
    </source>
</evidence>
<dbReference type="PANTHER" id="PTHR47926">
    <property type="entry name" value="PENTATRICOPEPTIDE REPEAT-CONTAINING PROTEIN"/>
    <property type="match status" value="1"/>
</dbReference>
<accession>A0AAD3XMF6</accession>
<dbReference type="Pfam" id="PF13041">
    <property type="entry name" value="PPR_2"/>
    <property type="match status" value="1"/>
</dbReference>
<evidence type="ECO:0000256" key="1">
    <source>
        <dbReference type="ARBA" id="ARBA00022737"/>
    </source>
</evidence>
<dbReference type="InterPro" id="IPR046960">
    <property type="entry name" value="PPR_At4g14850-like_plant"/>
</dbReference>
<dbReference type="GO" id="GO:0003723">
    <property type="term" value="F:RNA binding"/>
    <property type="evidence" value="ECO:0007669"/>
    <property type="project" value="InterPro"/>
</dbReference>
<proteinExistence type="predicted"/>
<dbReference type="InterPro" id="IPR002885">
    <property type="entry name" value="PPR_rpt"/>
</dbReference>
<dbReference type="EMBL" id="BSYO01000009">
    <property type="protein sequence ID" value="GMH09646.1"/>
    <property type="molecule type" value="Genomic_DNA"/>
</dbReference>
<evidence type="ECO:0000256" key="2">
    <source>
        <dbReference type="PROSITE-ProRule" id="PRU00708"/>
    </source>
</evidence>
<feature type="repeat" description="PPR" evidence="2">
    <location>
        <begin position="655"/>
        <end position="689"/>
    </location>
</feature>
<dbReference type="NCBIfam" id="TIGR00756">
    <property type="entry name" value="PPR"/>
    <property type="match status" value="3"/>
</dbReference>
<evidence type="ECO:0000313" key="4">
    <source>
        <dbReference type="Proteomes" id="UP001279734"/>
    </source>
</evidence>
<dbReference type="Proteomes" id="UP001279734">
    <property type="component" value="Unassembled WGS sequence"/>
</dbReference>
<feature type="repeat" description="PPR" evidence="2">
    <location>
        <begin position="286"/>
        <end position="320"/>
    </location>
</feature>
<protein>
    <recommendedName>
        <fullName evidence="5">Pentatricopeptide repeat-containing protein</fullName>
    </recommendedName>
</protein>
<dbReference type="Pfam" id="PF01535">
    <property type="entry name" value="PPR"/>
    <property type="match status" value="7"/>
</dbReference>
<dbReference type="Gene3D" id="1.25.40.10">
    <property type="entry name" value="Tetratricopeptide repeat domain"/>
    <property type="match status" value="6"/>
</dbReference>
<dbReference type="InterPro" id="IPR011990">
    <property type="entry name" value="TPR-like_helical_dom_sf"/>
</dbReference>
<dbReference type="PANTHER" id="PTHR47926:SF481">
    <property type="entry name" value="TETRATRICOPEPTIDE-LIKE HELICAL DOMAIN SUPERFAMILY"/>
    <property type="match status" value="1"/>
</dbReference>
<dbReference type="GO" id="GO:0009451">
    <property type="term" value="P:RNA modification"/>
    <property type="evidence" value="ECO:0007669"/>
    <property type="project" value="InterPro"/>
</dbReference>
<dbReference type="PROSITE" id="PS51375">
    <property type="entry name" value="PPR"/>
    <property type="match status" value="5"/>
</dbReference>
<feature type="repeat" description="PPR" evidence="2">
    <location>
        <begin position="420"/>
        <end position="454"/>
    </location>
</feature>
<sequence length="879" mass="97096">MHTLDYRAWTSNIRTHSIDAKEGEVLSLFLHNVRHPFGFKPDHLVFAAVFKACAALSALSLGRALHSCAVKLGQLACLSVSKGLLNMYAKSKKFDDCEKLFGQMPKSDTVVWNILLSGLSGSQIHDAEVMRLFQAMLTYDEPKPSSVTVAIILPVCTRMRNSDAGKSIHSYVMKSGMGSDTLVGNALVSMYAKFGLADDDGYAAFHEIEDKDVISWNAMIAGLAENGLNNDAYELFRHMLWGPTKPNYTTVASALTFCGTLDKYVAHLLGRELHAYVLRRAELQTSFFVINALMSFYLRIGRMEAAETLFESMTSRDLVSWNAIIAGYTLNNDCFRALQLFNELISHQMVQPDYVTLISILPACAHLCDLQVGKQIHGYVIRHPALCLCTEIHNALISFYAKCGDLDSSFHTFMMTSPRDLISCNTMLDAFAGSGCELKLLDLLDWMHKVGSRPDSITMLTLVQFYGTLCRSSKVKEAHGYLLRAGLLQRDVDSSLENAILDAYAKCGKIEYASKIFGILSCGRACFTFNSALGYAICGTHVDGCKLSQYGPKKDLSTWNLMVHVCAENCHPDVALGLFQELQVQGIKPDAASIMSILPVCARTASGPLLRQCHGYAVRTCLQDAYLMGNLIDVYSKCGSISSAHKLFQSSSNKDLVMFTAMICGYAMHGMGEEALKVFSRMLDLGIRPDHVIITAVLSACSHAGLVDEGLGIFHSLGKVHGIKPTMEHYACIVDLLARGGRVRDAYSFVIKMPVEADANIWSTLLGACRTYHEVELGKIVADRVFDLEANDIGSYVAMSNLHAAGARWDDVVEMRELMKTRDLKKPAGCSWIEVDMRKNVFTSSDLSHLETKTIYNTLRTLDQQVKERLIFEAVNFGG</sequence>
<dbReference type="AlphaFoldDB" id="A0AAD3XMF6"/>
<keyword evidence="1" id="KW-0677">Repeat</keyword>
<dbReference type="InterPro" id="IPR046848">
    <property type="entry name" value="E_motif"/>
</dbReference>
<dbReference type="FunFam" id="1.25.40.10:FF:000361">
    <property type="entry name" value="Pentatricopeptide repeat-containing protein chloroplastic"/>
    <property type="match status" value="1"/>
</dbReference>
<feature type="repeat" description="PPR" evidence="2">
    <location>
        <begin position="555"/>
        <end position="589"/>
    </location>
</feature>